<keyword evidence="4" id="KW-1185">Reference proteome</keyword>
<reference evidence="5" key="2">
    <citation type="submission" date="2020-04" db="EMBL/GenBank/DDBJ databases">
        <authorList>
            <consortium name="NCBI Genome Project"/>
        </authorList>
    </citation>
    <scope>NUCLEOTIDE SEQUENCE</scope>
    <source>
        <strain evidence="5">CBS 342.82</strain>
    </source>
</reference>
<organism evidence="5">
    <name type="scientific">Dissoconium aciculare CBS 342.82</name>
    <dbReference type="NCBI Taxonomy" id="1314786"/>
    <lineage>
        <taxon>Eukaryota</taxon>
        <taxon>Fungi</taxon>
        <taxon>Dikarya</taxon>
        <taxon>Ascomycota</taxon>
        <taxon>Pezizomycotina</taxon>
        <taxon>Dothideomycetes</taxon>
        <taxon>Dothideomycetidae</taxon>
        <taxon>Mycosphaerellales</taxon>
        <taxon>Dissoconiaceae</taxon>
        <taxon>Dissoconium</taxon>
    </lineage>
</organism>
<reference evidence="5" key="1">
    <citation type="submission" date="2020-01" db="EMBL/GenBank/DDBJ databases">
        <authorList>
            <consortium name="DOE Joint Genome Institute"/>
            <person name="Haridas S."/>
            <person name="Albert R."/>
            <person name="Binder M."/>
            <person name="Bloem J."/>
            <person name="Labutti K."/>
            <person name="Salamov A."/>
            <person name="Andreopoulos B."/>
            <person name="Baker S.E."/>
            <person name="Barry K."/>
            <person name="Bills G."/>
            <person name="Bluhm B.H."/>
            <person name="Cannon C."/>
            <person name="Castanera R."/>
            <person name="Culley D.E."/>
            <person name="Daum C."/>
            <person name="Ezra D."/>
            <person name="Gonzalez J.B."/>
            <person name="Henrissat B."/>
            <person name="Kuo A."/>
            <person name="Liang C."/>
            <person name="Lipzen A."/>
            <person name="Lutzoni F."/>
            <person name="Magnuson J."/>
            <person name="Mondo S."/>
            <person name="Nolan M."/>
            <person name="Ohm R."/>
            <person name="Pangilinan J."/>
            <person name="Park H.-J."/>
            <person name="Ramirez L."/>
            <person name="Alfaro M."/>
            <person name="Sun H."/>
            <person name="Tritt A."/>
            <person name="Yoshinaga Y."/>
            <person name="Zwiers L.-H."/>
            <person name="Turgeon B.G."/>
            <person name="Goodwin S.B."/>
            <person name="Spatafora J.W."/>
            <person name="Crous P.W."/>
            <person name="Grigoriev I.V."/>
        </authorList>
    </citation>
    <scope>NUCLEOTIDE SEQUENCE</scope>
    <source>
        <strain evidence="5">CBS 342.82</strain>
    </source>
</reference>
<feature type="transmembrane region" description="Helical" evidence="2">
    <location>
        <begin position="408"/>
        <end position="430"/>
    </location>
</feature>
<keyword evidence="5" id="KW-0378">Hydrolase</keyword>
<feature type="domain" description="Peptidase A1" evidence="3">
    <location>
        <begin position="22"/>
        <end position="380"/>
    </location>
</feature>
<dbReference type="InterPro" id="IPR001461">
    <property type="entry name" value="Aspartic_peptidase_A1"/>
</dbReference>
<comment type="similarity">
    <text evidence="1">Belongs to the peptidase A1 family.</text>
</comment>
<evidence type="ECO:0000313" key="4">
    <source>
        <dbReference type="Proteomes" id="UP000504637"/>
    </source>
</evidence>
<keyword evidence="2" id="KW-1133">Transmembrane helix</keyword>
<name>A0A6J3LQM6_9PEZI</name>
<dbReference type="SUPFAM" id="SSF50630">
    <property type="entry name" value="Acid proteases"/>
    <property type="match status" value="1"/>
</dbReference>
<evidence type="ECO:0000256" key="2">
    <source>
        <dbReference type="SAM" id="Phobius"/>
    </source>
</evidence>
<evidence type="ECO:0000313" key="5">
    <source>
        <dbReference type="RefSeq" id="XP_033455222.1"/>
    </source>
</evidence>
<keyword evidence="2" id="KW-0812">Transmembrane</keyword>
<dbReference type="PANTHER" id="PTHR47966">
    <property type="entry name" value="BETA-SITE APP-CLEAVING ENZYME, ISOFORM A-RELATED"/>
    <property type="match status" value="1"/>
</dbReference>
<dbReference type="RefSeq" id="XP_033455222.1">
    <property type="nucleotide sequence ID" value="XM_033608107.1"/>
</dbReference>
<dbReference type="InterPro" id="IPR033121">
    <property type="entry name" value="PEPTIDASE_A1"/>
</dbReference>
<dbReference type="Proteomes" id="UP000504637">
    <property type="component" value="Unplaced"/>
</dbReference>
<protein>
    <submittedName>
        <fullName evidence="5">Acid protease</fullName>
    </submittedName>
</protein>
<keyword evidence="5" id="KW-0645">Protease</keyword>
<dbReference type="GeneID" id="54365906"/>
<dbReference type="PROSITE" id="PS51767">
    <property type="entry name" value="PEPTIDASE_A1"/>
    <property type="match status" value="1"/>
</dbReference>
<gene>
    <name evidence="5" type="ORF">K489DRAFT_413967</name>
</gene>
<sequence>MSFPSPIVLDASTWLGNDGNWSTFNISVGNPAQSFYVLPSTTASVSWFPTPEGCTNLSFTGFSCAQARGAGNANGTQSPGFTTADSTTWRSVGLYSLLTGQNLFGSYTNLMYGQDSMRLASQTPIVMPSQLIGGITSWDFWIGSLGLGNNPTHFDVLTTDSPSMVQYLKQNNLISSLSYGIFVGAWYRQEAANIIIGGYDDSRLSETRIIVPTAAAQNQGTELRVYVRGLQVTGTIQGTIAFPNQTQNLSMAIDSTASQIWLPSVICDKLATAFNLTYLNDTSLYAIDDATHAKLMQLKPQLTFTISKDGTSASTTSINFPYSAFVAQLGIPFYNSTSPIRYFPIRKAPNDSQLTLGRAFLQEAYLVVDYERGNFTIGQVNHGSARSIVSILPQLASSSNSSSFTTGGIVGIVVGILSLLATTAAGIFLARRRKRRIELAHRETDISLDENATESLVDSQFEQSCFKPIPSALISELPDGQGNPQELETVRTSELPGGQLELRELEASQGHRSVPRAELGVGDLRTSPHNQDDTGGLARTTIIHELPG</sequence>
<dbReference type="Gene3D" id="2.40.70.10">
    <property type="entry name" value="Acid Proteases"/>
    <property type="match status" value="2"/>
</dbReference>
<evidence type="ECO:0000256" key="1">
    <source>
        <dbReference type="ARBA" id="ARBA00007447"/>
    </source>
</evidence>
<proteinExistence type="inferred from homology"/>
<accession>A0A6J3LQM6</accession>
<dbReference type="GO" id="GO:0004190">
    <property type="term" value="F:aspartic-type endopeptidase activity"/>
    <property type="evidence" value="ECO:0007669"/>
    <property type="project" value="InterPro"/>
</dbReference>
<dbReference type="InterPro" id="IPR021109">
    <property type="entry name" value="Peptidase_aspartic_dom_sf"/>
</dbReference>
<dbReference type="AlphaFoldDB" id="A0A6J3LQM6"/>
<dbReference type="GO" id="GO:0006508">
    <property type="term" value="P:proteolysis"/>
    <property type="evidence" value="ECO:0007669"/>
    <property type="project" value="UniProtKB-KW"/>
</dbReference>
<dbReference type="PANTHER" id="PTHR47966:SF51">
    <property type="entry name" value="BETA-SITE APP-CLEAVING ENZYME, ISOFORM A-RELATED"/>
    <property type="match status" value="1"/>
</dbReference>
<dbReference type="OrthoDB" id="4074350at2759"/>
<dbReference type="CDD" id="cd05471">
    <property type="entry name" value="pepsin_like"/>
    <property type="match status" value="1"/>
</dbReference>
<keyword evidence="2" id="KW-0472">Membrane</keyword>
<dbReference type="GO" id="GO:0000324">
    <property type="term" value="C:fungal-type vacuole"/>
    <property type="evidence" value="ECO:0007669"/>
    <property type="project" value="TreeGrafter"/>
</dbReference>
<reference evidence="5" key="3">
    <citation type="submission" date="2025-08" db="UniProtKB">
        <authorList>
            <consortium name="RefSeq"/>
        </authorList>
    </citation>
    <scope>IDENTIFICATION</scope>
    <source>
        <strain evidence="5">CBS 342.82</strain>
    </source>
</reference>
<evidence type="ECO:0000259" key="3">
    <source>
        <dbReference type="PROSITE" id="PS51767"/>
    </source>
</evidence>
<dbReference type="InterPro" id="IPR034164">
    <property type="entry name" value="Pepsin-like_dom"/>
</dbReference>
<dbReference type="Pfam" id="PF00026">
    <property type="entry name" value="Asp"/>
    <property type="match status" value="1"/>
</dbReference>